<evidence type="ECO:0000313" key="10">
    <source>
        <dbReference type="EMBL" id="MBR0665360.1"/>
    </source>
</evidence>
<evidence type="ECO:0000256" key="3">
    <source>
        <dbReference type="ARBA" id="ARBA00022475"/>
    </source>
</evidence>
<sequence length="266" mass="28587">MRPLDRAARWVSSFALLLTIAFLLLPIVVVIPVSFTEAPIFAFPPEGFSLQWYAKIRNVDGLLGALALSAQIAALSTGIALLLGTLAAIALVKGQVPGSAAITAFMVSPLMLPGLVLGIALLQALREVGLRDAWWSLLLAHVVITMPFVMRTVLASLALFDFAMVDAARTLGCSYARALLRVLVPNILPGFISGALFAFIASFDNYPVSMFLVDVRTKTLPIQLLNYLEISPDPTLAAVSTLLILLTVLVLFLCDRLVGLRRMAAL</sequence>
<feature type="transmembrane region" description="Helical" evidence="8">
    <location>
        <begin position="99"/>
        <end position="122"/>
    </location>
</feature>
<protein>
    <submittedName>
        <fullName evidence="10">ABC transporter permease</fullName>
    </submittedName>
</protein>
<evidence type="ECO:0000256" key="4">
    <source>
        <dbReference type="ARBA" id="ARBA00022519"/>
    </source>
</evidence>
<feature type="transmembrane region" description="Helical" evidence="8">
    <location>
        <begin position="180"/>
        <end position="203"/>
    </location>
</feature>
<evidence type="ECO:0000256" key="1">
    <source>
        <dbReference type="ARBA" id="ARBA00004429"/>
    </source>
</evidence>
<proteinExistence type="inferred from homology"/>
<gene>
    <name evidence="10" type="ORF">GXW71_13430</name>
</gene>
<name>A0ABS5EYH3_9PROT</name>
<evidence type="ECO:0000259" key="9">
    <source>
        <dbReference type="PROSITE" id="PS50928"/>
    </source>
</evidence>
<dbReference type="PROSITE" id="PS50928">
    <property type="entry name" value="ABC_TM1"/>
    <property type="match status" value="1"/>
</dbReference>
<dbReference type="InterPro" id="IPR035906">
    <property type="entry name" value="MetI-like_sf"/>
</dbReference>
<evidence type="ECO:0000256" key="7">
    <source>
        <dbReference type="ARBA" id="ARBA00023136"/>
    </source>
</evidence>
<evidence type="ECO:0000256" key="2">
    <source>
        <dbReference type="ARBA" id="ARBA00022448"/>
    </source>
</evidence>
<keyword evidence="4" id="KW-0997">Cell inner membrane</keyword>
<dbReference type="PANTHER" id="PTHR43357">
    <property type="entry name" value="INNER MEMBRANE ABC TRANSPORTER PERMEASE PROTEIN YDCV"/>
    <property type="match status" value="1"/>
</dbReference>
<keyword evidence="11" id="KW-1185">Reference proteome</keyword>
<reference evidence="11" key="1">
    <citation type="journal article" date="2021" name="Syst. Appl. Microbiol.">
        <title>Roseomonas hellenica sp. nov., isolated from roots of wild-growing Alkanna tinctoria.</title>
        <authorList>
            <person name="Rat A."/>
            <person name="Naranjo H.D."/>
            <person name="Lebbe L."/>
            <person name="Cnockaert M."/>
            <person name="Krigas N."/>
            <person name="Grigoriadou K."/>
            <person name="Maloupa E."/>
            <person name="Willems A."/>
        </authorList>
    </citation>
    <scope>NUCLEOTIDE SEQUENCE [LARGE SCALE GENOMIC DNA]</scope>
    <source>
        <strain evidence="11">LMG 31523</strain>
    </source>
</reference>
<feature type="domain" description="ABC transmembrane type-1" evidence="9">
    <location>
        <begin position="66"/>
        <end position="254"/>
    </location>
</feature>
<comment type="caution">
    <text evidence="10">The sequence shown here is derived from an EMBL/GenBank/DDBJ whole genome shotgun (WGS) entry which is preliminary data.</text>
</comment>
<evidence type="ECO:0000256" key="6">
    <source>
        <dbReference type="ARBA" id="ARBA00022989"/>
    </source>
</evidence>
<keyword evidence="6 8" id="KW-1133">Transmembrane helix</keyword>
<dbReference type="Pfam" id="PF00528">
    <property type="entry name" value="BPD_transp_1"/>
    <property type="match status" value="1"/>
</dbReference>
<dbReference type="PANTHER" id="PTHR43357:SF4">
    <property type="entry name" value="INNER MEMBRANE ABC TRANSPORTER PERMEASE PROTEIN YDCV"/>
    <property type="match status" value="1"/>
</dbReference>
<keyword evidence="2 8" id="KW-0813">Transport</keyword>
<dbReference type="EMBL" id="JAAGBB010000014">
    <property type="protein sequence ID" value="MBR0665360.1"/>
    <property type="molecule type" value="Genomic_DNA"/>
</dbReference>
<feature type="transmembrane region" description="Helical" evidence="8">
    <location>
        <begin position="66"/>
        <end position="92"/>
    </location>
</feature>
<dbReference type="InterPro" id="IPR000515">
    <property type="entry name" value="MetI-like"/>
</dbReference>
<evidence type="ECO:0000313" key="11">
    <source>
        <dbReference type="Proteomes" id="UP001196870"/>
    </source>
</evidence>
<comment type="subcellular location">
    <subcellularLocation>
        <location evidence="1">Cell inner membrane</location>
        <topology evidence="1">Multi-pass membrane protein</topology>
    </subcellularLocation>
    <subcellularLocation>
        <location evidence="8">Cell membrane</location>
        <topology evidence="8">Multi-pass membrane protein</topology>
    </subcellularLocation>
</comment>
<dbReference type="SUPFAM" id="SSF161098">
    <property type="entry name" value="MetI-like"/>
    <property type="match status" value="1"/>
</dbReference>
<keyword evidence="5 8" id="KW-0812">Transmembrane</keyword>
<keyword evidence="7 8" id="KW-0472">Membrane</keyword>
<dbReference type="CDD" id="cd06261">
    <property type="entry name" value="TM_PBP2"/>
    <property type="match status" value="1"/>
</dbReference>
<feature type="transmembrane region" description="Helical" evidence="8">
    <location>
        <begin position="134"/>
        <end position="160"/>
    </location>
</feature>
<dbReference type="Proteomes" id="UP001196870">
    <property type="component" value="Unassembled WGS sequence"/>
</dbReference>
<evidence type="ECO:0000256" key="5">
    <source>
        <dbReference type="ARBA" id="ARBA00022692"/>
    </source>
</evidence>
<organism evidence="10 11">
    <name type="scientific">Plastoroseomonas hellenica</name>
    <dbReference type="NCBI Taxonomy" id="2687306"/>
    <lineage>
        <taxon>Bacteria</taxon>
        <taxon>Pseudomonadati</taxon>
        <taxon>Pseudomonadota</taxon>
        <taxon>Alphaproteobacteria</taxon>
        <taxon>Acetobacterales</taxon>
        <taxon>Acetobacteraceae</taxon>
        <taxon>Plastoroseomonas</taxon>
    </lineage>
</organism>
<feature type="transmembrane region" description="Helical" evidence="8">
    <location>
        <begin position="235"/>
        <end position="254"/>
    </location>
</feature>
<accession>A0ABS5EYH3</accession>
<dbReference type="Gene3D" id="1.10.3720.10">
    <property type="entry name" value="MetI-like"/>
    <property type="match status" value="1"/>
</dbReference>
<keyword evidence="3" id="KW-1003">Cell membrane</keyword>
<evidence type="ECO:0000256" key="8">
    <source>
        <dbReference type="RuleBase" id="RU363032"/>
    </source>
</evidence>
<comment type="similarity">
    <text evidence="8">Belongs to the binding-protein-dependent transport system permease family.</text>
</comment>